<reference evidence="1" key="1">
    <citation type="submission" date="2014-05" db="EMBL/GenBank/DDBJ databases">
        <title>The transcriptome of the halophilic microalga Tetraselmis sp. GSL018 isolated from the Great Salt Lake, Utah.</title>
        <authorList>
            <person name="Jinkerson R.E."/>
            <person name="D'Adamo S."/>
            <person name="Posewitz M.C."/>
        </authorList>
    </citation>
    <scope>NUCLEOTIDE SEQUENCE</scope>
    <source>
        <strain evidence="1">GSL018</strain>
    </source>
</reference>
<accession>A0A061QWM5</accession>
<organism evidence="1">
    <name type="scientific">Tetraselmis sp. GSL018</name>
    <dbReference type="NCBI Taxonomy" id="582737"/>
    <lineage>
        <taxon>Eukaryota</taxon>
        <taxon>Viridiplantae</taxon>
        <taxon>Chlorophyta</taxon>
        <taxon>core chlorophytes</taxon>
        <taxon>Chlorodendrophyceae</taxon>
        <taxon>Chlorodendrales</taxon>
        <taxon>Chlorodendraceae</taxon>
        <taxon>Tetraselmis</taxon>
    </lineage>
</organism>
<gene>
    <name evidence="1" type="ORF">TSPGSL018_19063</name>
</gene>
<sequence length="107" mass="12166">MIARKNKQHTYETSSRKIYCKLCFAESGDRFIRSSVVRYKYLTLTASKNLTATYGWDSSKPTSHLSKGRQEGKQVLSALPFLPFSSRLYPDSAAEPTAHALDRILYL</sequence>
<evidence type="ECO:0000313" key="1">
    <source>
        <dbReference type="EMBL" id="JAC64093.1"/>
    </source>
</evidence>
<feature type="non-terminal residue" evidence="1">
    <location>
        <position position="107"/>
    </location>
</feature>
<proteinExistence type="predicted"/>
<dbReference type="EMBL" id="GBEZ01022759">
    <property type="protein sequence ID" value="JAC64093.1"/>
    <property type="molecule type" value="Transcribed_RNA"/>
</dbReference>
<name>A0A061QWM5_9CHLO</name>
<dbReference type="AlphaFoldDB" id="A0A061QWM5"/>
<protein>
    <submittedName>
        <fullName evidence="1">Uncharacterized protein</fullName>
    </submittedName>
</protein>